<organism evidence="3 4">
    <name type="scientific">Embleya hyalina</name>
    <dbReference type="NCBI Taxonomy" id="516124"/>
    <lineage>
        <taxon>Bacteria</taxon>
        <taxon>Bacillati</taxon>
        <taxon>Actinomycetota</taxon>
        <taxon>Actinomycetes</taxon>
        <taxon>Kitasatosporales</taxon>
        <taxon>Streptomycetaceae</taxon>
        <taxon>Embleya</taxon>
    </lineage>
</organism>
<keyword evidence="1" id="KW-0863">Zinc-finger</keyword>
<dbReference type="PROSITE" id="PS50966">
    <property type="entry name" value="ZF_SWIM"/>
    <property type="match status" value="1"/>
</dbReference>
<dbReference type="InterPro" id="IPR007527">
    <property type="entry name" value="Znf_SWIM"/>
</dbReference>
<name>A0A401YVA8_9ACTN</name>
<dbReference type="GO" id="GO:0008270">
    <property type="term" value="F:zinc ion binding"/>
    <property type="evidence" value="ECO:0007669"/>
    <property type="project" value="UniProtKB-KW"/>
</dbReference>
<dbReference type="RefSeq" id="WP_126640382.1">
    <property type="nucleotide sequence ID" value="NZ_BIFH01000028.1"/>
</dbReference>
<evidence type="ECO:0000259" key="2">
    <source>
        <dbReference type="PROSITE" id="PS50966"/>
    </source>
</evidence>
<dbReference type="Proteomes" id="UP000286931">
    <property type="component" value="Unassembled WGS sequence"/>
</dbReference>
<feature type="domain" description="SWIM-type" evidence="2">
    <location>
        <begin position="126"/>
        <end position="161"/>
    </location>
</feature>
<reference evidence="3 4" key="1">
    <citation type="submission" date="2018-12" db="EMBL/GenBank/DDBJ databases">
        <title>Draft genome sequence of Embleya hyalina NBRC 13850T.</title>
        <authorList>
            <person name="Komaki H."/>
            <person name="Hosoyama A."/>
            <person name="Kimura A."/>
            <person name="Ichikawa N."/>
            <person name="Tamura T."/>
        </authorList>
    </citation>
    <scope>NUCLEOTIDE SEQUENCE [LARGE SCALE GENOMIC DNA]</scope>
    <source>
        <strain evidence="3 4">NBRC 13850</strain>
    </source>
</reference>
<proteinExistence type="predicted"/>
<keyword evidence="4" id="KW-1185">Reference proteome</keyword>
<dbReference type="EMBL" id="BIFH01000028">
    <property type="protein sequence ID" value="GCD98475.1"/>
    <property type="molecule type" value="Genomic_DNA"/>
</dbReference>
<gene>
    <name evidence="3" type="ORF">EHYA_06182</name>
</gene>
<dbReference type="PANTHER" id="PTHR38133">
    <property type="entry name" value="SLR1429 PROTEIN"/>
    <property type="match status" value="1"/>
</dbReference>
<protein>
    <recommendedName>
        <fullName evidence="2">SWIM-type domain-containing protein</fullName>
    </recommendedName>
</protein>
<dbReference type="AlphaFoldDB" id="A0A401YVA8"/>
<comment type="caution">
    <text evidence="3">The sequence shown here is derived from an EMBL/GenBank/DDBJ whole genome shotgun (WGS) entry which is preliminary data.</text>
</comment>
<evidence type="ECO:0000313" key="4">
    <source>
        <dbReference type="Proteomes" id="UP000286931"/>
    </source>
</evidence>
<evidence type="ECO:0000313" key="3">
    <source>
        <dbReference type="EMBL" id="GCD98475.1"/>
    </source>
</evidence>
<evidence type="ECO:0000256" key="1">
    <source>
        <dbReference type="PROSITE-ProRule" id="PRU00325"/>
    </source>
</evidence>
<keyword evidence="1" id="KW-0479">Metal-binding</keyword>
<keyword evidence="1" id="KW-0862">Zinc</keyword>
<sequence length="277" mass="29820">MTAAASARAFPAFAPRTAQRVTGRTWWGRAWTEALEHAALDGRPLRKGRAYAAAGRVGPITIAPGRITARVSDADGTSYRTEVRIEPLDDARWERLLDQVAAEAGHLAALLERELPRELVAAAADADVSLLPGMDELDHECDCPDWELPCLHGAALGYQTAWLLDADPFVLLLMRGRDEPAVLERSRAWRPRPTAPPGDAVGVDARAAYRAVDALPADPPPVHEPAAPLRVAPAPGIPAGELERLAAAAALRARELLAERDETTIHNPPAGEEEIIR</sequence>
<accession>A0A401YVA8</accession>
<dbReference type="OrthoDB" id="188274at2"/>
<dbReference type="PANTHER" id="PTHR38133:SF1">
    <property type="entry name" value="SLR1429 PROTEIN"/>
    <property type="match status" value="1"/>
</dbReference>